<dbReference type="AlphaFoldDB" id="A0A5E6MER5"/>
<comment type="similarity">
    <text evidence="1">Belongs to the bactofilin family.</text>
</comment>
<evidence type="ECO:0008006" key="5">
    <source>
        <dbReference type="Google" id="ProtNLM"/>
    </source>
</evidence>
<evidence type="ECO:0000313" key="3">
    <source>
        <dbReference type="EMBL" id="VVM06856.1"/>
    </source>
</evidence>
<organism evidence="3 4">
    <name type="scientific">Methylacidimicrobium cyclopophantes</name>
    <dbReference type="NCBI Taxonomy" id="1041766"/>
    <lineage>
        <taxon>Bacteria</taxon>
        <taxon>Pseudomonadati</taxon>
        <taxon>Verrucomicrobiota</taxon>
        <taxon>Methylacidimicrobium</taxon>
    </lineage>
</organism>
<feature type="compositionally biased region" description="Basic and acidic residues" evidence="2">
    <location>
        <begin position="7"/>
        <end position="17"/>
    </location>
</feature>
<comment type="caution">
    <text evidence="3">The sequence shown here is derived from an EMBL/GenBank/DDBJ whole genome shotgun (WGS) entry which is preliminary data.</text>
</comment>
<dbReference type="InterPro" id="IPR007607">
    <property type="entry name" value="BacA/B"/>
</dbReference>
<dbReference type="PANTHER" id="PTHR35024">
    <property type="entry name" value="HYPOTHETICAL CYTOSOLIC PROTEIN"/>
    <property type="match status" value="1"/>
</dbReference>
<evidence type="ECO:0000256" key="1">
    <source>
        <dbReference type="ARBA" id="ARBA00044755"/>
    </source>
</evidence>
<dbReference type="PANTHER" id="PTHR35024:SF4">
    <property type="entry name" value="POLYMER-FORMING CYTOSKELETAL PROTEIN"/>
    <property type="match status" value="1"/>
</dbReference>
<gene>
    <name evidence="3" type="ORF">MAMC_01296</name>
</gene>
<proteinExistence type="inferred from homology"/>
<dbReference type="Pfam" id="PF04519">
    <property type="entry name" value="Bactofilin"/>
    <property type="match status" value="1"/>
</dbReference>
<protein>
    <recommendedName>
        <fullName evidence="5">Polymer-forming cytoskeletal protein</fullName>
    </recommendedName>
</protein>
<dbReference type="EMBL" id="CABFUZ020000132">
    <property type="protein sequence ID" value="VVM06856.1"/>
    <property type="molecule type" value="Genomic_DNA"/>
</dbReference>
<feature type="compositionally biased region" description="Low complexity" evidence="2">
    <location>
        <begin position="22"/>
        <end position="39"/>
    </location>
</feature>
<accession>A0A5E6MER5</accession>
<evidence type="ECO:0000313" key="4">
    <source>
        <dbReference type="Proteomes" id="UP000381693"/>
    </source>
</evidence>
<sequence length="177" mass="18782">MPPSTAKAEEVRAERSQEVPIPAVLRPPSSPAPAAAEVPSPKKEEVSVIAAGTQLRGALAFSGVLVVNGRFLGELSSPEGTALVGAKGEVQAQIDAAELRVEGKVKGNIFARGSLELRAGADVQGTIRCVRLLIEEEAYFQGHCECVRPPRQEPEGAPNRPDMYAFFAAARVALAWR</sequence>
<reference evidence="3" key="1">
    <citation type="submission" date="2019-09" db="EMBL/GenBank/DDBJ databases">
        <authorList>
            <person name="Cremers G."/>
        </authorList>
    </citation>
    <scope>NUCLEOTIDE SEQUENCE [LARGE SCALE GENOMIC DNA]</scope>
    <source>
        <strain evidence="3">3B</strain>
    </source>
</reference>
<dbReference type="Proteomes" id="UP000381693">
    <property type="component" value="Unassembled WGS sequence"/>
</dbReference>
<name>A0A5E6MER5_9BACT</name>
<evidence type="ECO:0000256" key="2">
    <source>
        <dbReference type="SAM" id="MobiDB-lite"/>
    </source>
</evidence>
<feature type="region of interest" description="Disordered" evidence="2">
    <location>
        <begin position="1"/>
        <end position="41"/>
    </location>
</feature>
<dbReference type="OrthoDB" id="196511at2"/>
<keyword evidence="4" id="KW-1185">Reference proteome</keyword>